<proteinExistence type="predicted"/>
<evidence type="ECO:0000313" key="1">
    <source>
        <dbReference type="EMBL" id="KAJ1892934.1"/>
    </source>
</evidence>
<sequence>MRLICVSIATLALTMALPSQFAPRYNRRADDLEAAIYDELIDAFALDPVISAALDGNVDITGGDVAGVTDNIANINAMAPAAVLPQAAIANALPALTAIMHRHQLLHRLLHLLLSLCQYQRLHLWLIQYLHQCIYPHRLL</sequence>
<dbReference type="EMBL" id="JANBPG010000912">
    <property type="protein sequence ID" value="KAJ1892934.1"/>
    <property type="molecule type" value="Genomic_DNA"/>
</dbReference>
<evidence type="ECO:0000313" key="2">
    <source>
        <dbReference type="Proteomes" id="UP001150581"/>
    </source>
</evidence>
<organism evidence="1 2">
    <name type="scientific">Kickxella alabastrina</name>
    <dbReference type="NCBI Taxonomy" id="61397"/>
    <lineage>
        <taxon>Eukaryota</taxon>
        <taxon>Fungi</taxon>
        <taxon>Fungi incertae sedis</taxon>
        <taxon>Zoopagomycota</taxon>
        <taxon>Kickxellomycotina</taxon>
        <taxon>Kickxellomycetes</taxon>
        <taxon>Kickxellales</taxon>
        <taxon>Kickxellaceae</taxon>
        <taxon>Kickxella</taxon>
    </lineage>
</organism>
<protein>
    <submittedName>
        <fullName evidence="1">Uncharacterized protein</fullName>
    </submittedName>
</protein>
<keyword evidence="2" id="KW-1185">Reference proteome</keyword>
<name>A0ACC1IF42_9FUNG</name>
<reference evidence="1" key="1">
    <citation type="submission" date="2022-07" db="EMBL/GenBank/DDBJ databases">
        <title>Phylogenomic reconstructions and comparative analyses of Kickxellomycotina fungi.</title>
        <authorList>
            <person name="Reynolds N.K."/>
            <person name="Stajich J.E."/>
            <person name="Barry K."/>
            <person name="Grigoriev I.V."/>
            <person name="Crous P."/>
            <person name="Smith M.E."/>
        </authorList>
    </citation>
    <scope>NUCLEOTIDE SEQUENCE</scope>
    <source>
        <strain evidence="1">Benny 63K</strain>
    </source>
</reference>
<comment type="caution">
    <text evidence="1">The sequence shown here is derived from an EMBL/GenBank/DDBJ whole genome shotgun (WGS) entry which is preliminary data.</text>
</comment>
<accession>A0ACC1IF42</accession>
<gene>
    <name evidence="1" type="ORF">LPJ66_006055</name>
</gene>
<dbReference type="Proteomes" id="UP001150581">
    <property type="component" value="Unassembled WGS sequence"/>
</dbReference>